<keyword evidence="2" id="KW-0488">Methylation</keyword>
<keyword evidence="4" id="KW-1133">Transmembrane helix</keyword>
<evidence type="ECO:0000313" key="5">
    <source>
        <dbReference type="EMBL" id="MDN3609053.1"/>
    </source>
</evidence>
<comment type="caution">
    <text evidence="5">The sequence shown here is derived from an EMBL/GenBank/DDBJ whole genome shotgun (WGS) entry which is preliminary data.</text>
</comment>
<reference evidence="6" key="1">
    <citation type="journal article" date="2019" name="Int. J. Syst. Evol. Microbiol.">
        <title>The Global Catalogue of Microorganisms (GCM) 10K type strain sequencing project: providing services to taxonomists for standard genome sequencing and annotation.</title>
        <authorList>
            <consortium name="The Broad Institute Genomics Platform"/>
            <consortium name="The Broad Institute Genome Sequencing Center for Infectious Disease"/>
            <person name="Wu L."/>
            <person name="Ma J."/>
        </authorList>
    </citation>
    <scope>NUCLEOTIDE SEQUENCE [LARGE SCALE GENOMIC DNA]</scope>
    <source>
        <strain evidence="6">CECT 7398</strain>
    </source>
</reference>
<dbReference type="InterPro" id="IPR001082">
    <property type="entry name" value="Pilin"/>
</dbReference>
<keyword evidence="4" id="KW-0472">Membrane</keyword>
<evidence type="ECO:0000313" key="6">
    <source>
        <dbReference type="Proteomes" id="UP001238540"/>
    </source>
</evidence>
<dbReference type="InterPro" id="IPR045584">
    <property type="entry name" value="Pilin-like"/>
</dbReference>
<dbReference type="PROSITE" id="PS00409">
    <property type="entry name" value="PROKAR_NTER_METHYL"/>
    <property type="match status" value="1"/>
</dbReference>
<evidence type="ECO:0000256" key="3">
    <source>
        <dbReference type="RuleBase" id="RU000389"/>
    </source>
</evidence>
<sequence length="144" mass="15193">MNVTRFTLRGFSLIELMIVVAIIGILSTFSIPAYQSYTKRAHASNMLTAASAMKTALVICLANHTIASQCVSGMNGVPPQQHFDHFSISAQVSGAANVITATANGAKGALPSKAKVMLTPIVSSHTITWGINCSGKSAQDWCPR</sequence>
<dbReference type="Pfam" id="PF07963">
    <property type="entry name" value="N_methyl"/>
    <property type="match status" value="1"/>
</dbReference>
<dbReference type="PANTHER" id="PTHR30093">
    <property type="entry name" value="GENERAL SECRETION PATHWAY PROTEIN G"/>
    <property type="match status" value="1"/>
</dbReference>
<evidence type="ECO:0000256" key="4">
    <source>
        <dbReference type="SAM" id="Phobius"/>
    </source>
</evidence>
<protein>
    <submittedName>
        <fullName evidence="5">Prepilin-type N-terminal cleavage/methylation domain-containing protein</fullName>
    </submittedName>
</protein>
<evidence type="ECO:0000256" key="2">
    <source>
        <dbReference type="ARBA" id="ARBA00022481"/>
    </source>
</evidence>
<keyword evidence="4" id="KW-0812">Transmembrane</keyword>
<dbReference type="EMBL" id="JAUFQC010000001">
    <property type="protein sequence ID" value="MDN3609053.1"/>
    <property type="molecule type" value="Genomic_DNA"/>
</dbReference>
<dbReference type="SUPFAM" id="SSF54523">
    <property type="entry name" value="Pili subunits"/>
    <property type="match status" value="1"/>
</dbReference>
<dbReference type="Gene3D" id="3.30.700.10">
    <property type="entry name" value="Glycoprotein, Type 4 Pilin"/>
    <property type="match status" value="1"/>
</dbReference>
<name>A0ABT8BSG6_9VIBR</name>
<keyword evidence="3" id="KW-0281">Fimbrium</keyword>
<dbReference type="Proteomes" id="UP001238540">
    <property type="component" value="Unassembled WGS sequence"/>
</dbReference>
<organism evidence="5 6">
    <name type="scientific">Vibrio ostreicida</name>
    <dbReference type="NCBI Taxonomy" id="526588"/>
    <lineage>
        <taxon>Bacteria</taxon>
        <taxon>Pseudomonadati</taxon>
        <taxon>Pseudomonadota</taxon>
        <taxon>Gammaproteobacteria</taxon>
        <taxon>Vibrionales</taxon>
        <taxon>Vibrionaceae</taxon>
        <taxon>Vibrio</taxon>
    </lineage>
</organism>
<accession>A0ABT8BSG6</accession>
<comment type="similarity">
    <text evidence="1 3">Belongs to the N-Me-Phe pilin family.</text>
</comment>
<dbReference type="Pfam" id="PF00114">
    <property type="entry name" value="Pilin"/>
    <property type="match status" value="1"/>
</dbReference>
<dbReference type="RefSeq" id="WP_076586125.1">
    <property type="nucleotide sequence ID" value="NZ_JABEYA020000002.1"/>
</dbReference>
<gene>
    <name evidence="5" type="ORF">QWZ16_04855</name>
</gene>
<dbReference type="PANTHER" id="PTHR30093:SF34">
    <property type="entry name" value="PREPILIN PEPTIDASE-DEPENDENT PROTEIN D"/>
    <property type="match status" value="1"/>
</dbReference>
<evidence type="ECO:0000256" key="1">
    <source>
        <dbReference type="ARBA" id="ARBA00005233"/>
    </source>
</evidence>
<dbReference type="InterPro" id="IPR012902">
    <property type="entry name" value="N_methyl_site"/>
</dbReference>
<keyword evidence="6" id="KW-1185">Reference proteome</keyword>
<dbReference type="NCBIfam" id="TIGR02532">
    <property type="entry name" value="IV_pilin_GFxxxE"/>
    <property type="match status" value="1"/>
</dbReference>
<proteinExistence type="inferred from homology"/>
<feature type="transmembrane region" description="Helical" evidence="4">
    <location>
        <begin position="12"/>
        <end position="34"/>
    </location>
</feature>